<proteinExistence type="predicted"/>
<dbReference type="InterPro" id="IPR003599">
    <property type="entry name" value="Ig_sub"/>
</dbReference>
<keyword evidence="1" id="KW-0472">Membrane</keyword>
<organism evidence="4 5">
    <name type="scientific">Stegastes partitus</name>
    <name type="common">bicolor damselfish</name>
    <dbReference type="NCBI Taxonomy" id="144197"/>
    <lineage>
        <taxon>Eukaryota</taxon>
        <taxon>Metazoa</taxon>
        <taxon>Chordata</taxon>
        <taxon>Craniata</taxon>
        <taxon>Vertebrata</taxon>
        <taxon>Euteleostomi</taxon>
        <taxon>Actinopterygii</taxon>
        <taxon>Neopterygii</taxon>
        <taxon>Teleostei</taxon>
        <taxon>Neoteleostei</taxon>
        <taxon>Acanthomorphata</taxon>
        <taxon>Ovalentaria</taxon>
        <taxon>Pomacentridae</taxon>
        <taxon>Stegastes</taxon>
    </lineage>
</organism>
<dbReference type="GO" id="GO:0032589">
    <property type="term" value="C:neuron projection membrane"/>
    <property type="evidence" value="ECO:0007669"/>
    <property type="project" value="TreeGrafter"/>
</dbReference>
<dbReference type="RefSeq" id="XP_008301592.1">
    <property type="nucleotide sequence ID" value="XM_008303370.1"/>
</dbReference>
<dbReference type="PANTHER" id="PTHR23279:SF36">
    <property type="entry name" value="DEFECTIVE PROBOSCIS EXTENSION RESPONSE 9, ISOFORM A"/>
    <property type="match status" value="1"/>
</dbReference>
<keyword evidence="1" id="KW-0812">Transmembrane</keyword>
<keyword evidence="4" id="KW-1185">Reference proteome</keyword>
<evidence type="ECO:0000256" key="2">
    <source>
        <dbReference type="SAM" id="SignalP"/>
    </source>
</evidence>
<dbReference type="GeneID" id="103373482"/>
<gene>
    <name evidence="5" type="primary">LOC103373482</name>
</gene>
<dbReference type="SMART" id="SM00406">
    <property type="entry name" value="IGv"/>
    <property type="match status" value="2"/>
</dbReference>
<dbReference type="InterPro" id="IPR013106">
    <property type="entry name" value="Ig_V-set"/>
</dbReference>
<feature type="transmembrane region" description="Helical" evidence="1">
    <location>
        <begin position="235"/>
        <end position="261"/>
    </location>
</feature>
<dbReference type="InterPro" id="IPR013098">
    <property type="entry name" value="Ig_I-set"/>
</dbReference>
<protein>
    <submittedName>
        <fullName evidence="5">Hemicentin-2-like isoform X1</fullName>
    </submittedName>
</protein>
<evidence type="ECO:0000313" key="4">
    <source>
        <dbReference type="Proteomes" id="UP000694891"/>
    </source>
</evidence>
<dbReference type="InterPro" id="IPR036179">
    <property type="entry name" value="Ig-like_dom_sf"/>
</dbReference>
<dbReference type="SMART" id="SM00408">
    <property type="entry name" value="IGc2"/>
    <property type="match status" value="2"/>
</dbReference>
<dbReference type="Pfam" id="PF07679">
    <property type="entry name" value="I-set"/>
    <property type="match status" value="1"/>
</dbReference>
<dbReference type="InterPro" id="IPR003598">
    <property type="entry name" value="Ig_sub2"/>
</dbReference>
<evidence type="ECO:0000313" key="5">
    <source>
        <dbReference type="RefSeq" id="XP_008301592.1"/>
    </source>
</evidence>
<feature type="chain" id="PRO_5041363637" evidence="2">
    <location>
        <begin position="24"/>
        <end position="317"/>
    </location>
</feature>
<dbReference type="InterPro" id="IPR037448">
    <property type="entry name" value="Zig-8"/>
</dbReference>
<keyword evidence="1" id="KW-1133">Transmembrane helix</keyword>
<evidence type="ECO:0000259" key="3">
    <source>
        <dbReference type="PROSITE" id="PS50835"/>
    </source>
</evidence>
<dbReference type="SUPFAM" id="SSF48726">
    <property type="entry name" value="Immunoglobulin"/>
    <property type="match status" value="2"/>
</dbReference>
<feature type="signal peptide" evidence="2">
    <location>
        <begin position="1"/>
        <end position="23"/>
    </location>
</feature>
<accession>A0A9Y4NQU5</accession>
<reference evidence="5" key="1">
    <citation type="submission" date="2025-08" db="UniProtKB">
        <authorList>
            <consortium name="RefSeq"/>
        </authorList>
    </citation>
    <scope>IDENTIFICATION</scope>
</reference>
<dbReference type="InterPro" id="IPR013783">
    <property type="entry name" value="Ig-like_fold"/>
</dbReference>
<dbReference type="InterPro" id="IPR007110">
    <property type="entry name" value="Ig-like_dom"/>
</dbReference>
<dbReference type="PROSITE" id="PS50835">
    <property type="entry name" value="IG_LIKE"/>
    <property type="match status" value="2"/>
</dbReference>
<dbReference type="SMART" id="SM00409">
    <property type="entry name" value="IG"/>
    <property type="match status" value="2"/>
</dbReference>
<keyword evidence="2" id="KW-0732">Signal</keyword>
<dbReference type="Proteomes" id="UP000694891">
    <property type="component" value="Unplaced"/>
</dbReference>
<evidence type="ECO:0000256" key="1">
    <source>
        <dbReference type="SAM" id="Phobius"/>
    </source>
</evidence>
<name>A0A9Y4NQU5_9TELE</name>
<sequence length="317" mass="35123">MFSVNQVALLFILLSVTWRVCAAAAPTDDCRNILVSRGNSVMFCCNISSINATQITWIKGRSRFVHAVTSNQTFSDFSSPRVTIDHNLPTKLSISSAQPEDEGLYTCNISSVLGVNSMKWNLTVSENPEDDHRSMLVSRGDPIMFCCNISSINATQITWIKGRSYFTHAVSLNQTFSNFSSPRVTIDHNLPTKLSISSAQPEDAGLYTCRVSAVLGFNSMKWNLTVSENPEATHWSWYLVYILTPAIGLLLCGVMSVVCLCRGHWTRTPDEDLDDSNIMTSALYHVQLGGEVRGASANCFVAHLQSYAAYEDKSHRE</sequence>
<dbReference type="Pfam" id="PF07686">
    <property type="entry name" value="V-set"/>
    <property type="match status" value="1"/>
</dbReference>
<dbReference type="GO" id="GO:0050808">
    <property type="term" value="P:synapse organization"/>
    <property type="evidence" value="ECO:0007669"/>
    <property type="project" value="TreeGrafter"/>
</dbReference>
<dbReference type="PANTHER" id="PTHR23279">
    <property type="entry name" value="DEFECTIVE PROBOSCIS EXTENSION RESPONSE DPR -RELATED"/>
    <property type="match status" value="1"/>
</dbReference>
<feature type="domain" description="Ig-like" evidence="3">
    <location>
        <begin position="128"/>
        <end position="227"/>
    </location>
</feature>
<feature type="domain" description="Ig-like" evidence="3">
    <location>
        <begin position="26"/>
        <end position="125"/>
    </location>
</feature>
<dbReference type="AlphaFoldDB" id="A0A9Y4NQU5"/>
<dbReference type="Gene3D" id="2.60.40.10">
    <property type="entry name" value="Immunoglobulins"/>
    <property type="match status" value="2"/>
</dbReference>